<keyword evidence="2" id="KW-1185">Reference proteome</keyword>
<dbReference type="AlphaFoldDB" id="A0A518H038"/>
<dbReference type="RefSeq" id="WP_145268925.1">
    <property type="nucleotide sequence ID" value="NZ_CP036426.1"/>
</dbReference>
<gene>
    <name evidence="1" type="ORF">ElP_20840</name>
</gene>
<reference evidence="1 2" key="1">
    <citation type="submission" date="2019-02" db="EMBL/GenBank/DDBJ databases">
        <title>Deep-cultivation of Planctomycetes and their phenomic and genomic characterization uncovers novel biology.</title>
        <authorList>
            <person name="Wiegand S."/>
            <person name="Jogler M."/>
            <person name="Boedeker C."/>
            <person name="Pinto D."/>
            <person name="Vollmers J."/>
            <person name="Rivas-Marin E."/>
            <person name="Kohn T."/>
            <person name="Peeters S.H."/>
            <person name="Heuer A."/>
            <person name="Rast P."/>
            <person name="Oberbeckmann S."/>
            <person name="Bunk B."/>
            <person name="Jeske O."/>
            <person name="Meyerdierks A."/>
            <person name="Storesund J.E."/>
            <person name="Kallscheuer N."/>
            <person name="Luecker S."/>
            <person name="Lage O.M."/>
            <person name="Pohl T."/>
            <person name="Merkel B.J."/>
            <person name="Hornburger P."/>
            <person name="Mueller R.-W."/>
            <person name="Bruemmer F."/>
            <person name="Labrenz M."/>
            <person name="Spormann A.M."/>
            <person name="Op den Camp H."/>
            <person name="Overmann J."/>
            <person name="Amann R."/>
            <person name="Jetten M.S.M."/>
            <person name="Mascher T."/>
            <person name="Medema M.H."/>
            <person name="Devos D.P."/>
            <person name="Kaster A.-K."/>
            <person name="Ovreas L."/>
            <person name="Rohde M."/>
            <person name="Galperin M.Y."/>
            <person name="Jogler C."/>
        </authorList>
    </citation>
    <scope>NUCLEOTIDE SEQUENCE [LARGE SCALE GENOMIC DNA]</scope>
    <source>
        <strain evidence="1 2">ElP</strain>
    </source>
</reference>
<dbReference type="OrthoDB" id="258729at2"/>
<dbReference type="EMBL" id="CP036426">
    <property type="protein sequence ID" value="QDV34199.1"/>
    <property type="molecule type" value="Genomic_DNA"/>
</dbReference>
<accession>A0A518H038</accession>
<name>A0A518H038_9BACT</name>
<evidence type="ECO:0008006" key="3">
    <source>
        <dbReference type="Google" id="ProtNLM"/>
    </source>
</evidence>
<dbReference type="KEGG" id="tpla:ElP_20840"/>
<proteinExistence type="predicted"/>
<evidence type="ECO:0000313" key="2">
    <source>
        <dbReference type="Proteomes" id="UP000317835"/>
    </source>
</evidence>
<organism evidence="1 2">
    <name type="scientific">Tautonia plasticadhaerens</name>
    <dbReference type="NCBI Taxonomy" id="2527974"/>
    <lineage>
        <taxon>Bacteria</taxon>
        <taxon>Pseudomonadati</taxon>
        <taxon>Planctomycetota</taxon>
        <taxon>Planctomycetia</taxon>
        <taxon>Isosphaerales</taxon>
        <taxon>Isosphaeraceae</taxon>
        <taxon>Tautonia</taxon>
    </lineage>
</organism>
<dbReference type="Proteomes" id="UP000317835">
    <property type="component" value="Chromosome"/>
</dbReference>
<sequence>MTGPRIRIRGMTSVALAVVASLSGCGGTEIDTTYGLTRGESVNGTGVFAELLRHRGHEVRTARRLNDELGDWAETLVRFAPYSGPIEREEAEWYLDWQLSRPGRRLIYVCRDGGAEAEYWSAALASLPADAPQAQRERIEARLADAGGWGSQPAPPGTEPADPETWFGLDTTGGMTPACSSLEGPWAEGVDPASAAIPVNRALDSVGEAEAPLLVGDGRILAMDWTWEMEAGGDDRSAVLVLANGAFLLNAAMVPPGRRPLAVRAAGWAGEEPRNVAFVEGSFLLGEETPMPTPWDVIRQIPALGVVAGHFLALALAAALSRAVILGRPRPAPSSGADRPRAHAEALGDLMARVGGDRAARAILASYRRWRRPGATPDAPPGGGESPP</sequence>
<protein>
    <recommendedName>
        <fullName evidence="3">DUF4350 domain-containing protein</fullName>
    </recommendedName>
</protein>
<evidence type="ECO:0000313" key="1">
    <source>
        <dbReference type="EMBL" id="QDV34199.1"/>
    </source>
</evidence>
<dbReference type="PROSITE" id="PS51257">
    <property type="entry name" value="PROKAR_LIPOPROTEIN"/>
    <property type="match status" value="1"/>
</dbReference>